<name>A0A9D1A2N9_9FIRM</name>
<reference evidence="2" key="2">
    <citation type="journal article" date="2021" name="PeerJ">
        <title>Extensive microbial diversity within the chicken gut microbiome revealed by metagenomics and culture.</title>
        <authorList>
            <person name="Gilroy R."/>
            <person name="Ravi A."/>
            <person name="Getino M."/>
            <person name="Pursley I."/>
            <person name="Horton D.L."/>
            <person name="Alikhan N.F."/>
            <person name="Baker D."/>
            <person name="Gharbi K."/>
            <person name="Hall N."/>
            <person name="Watson M."/>
            <person name="Adriaenssens E.M."/>
            <person name="Foster-Nyarko E."/>
            <person name="Jarju S."/>
            <person name="Secka A."/>
            <person name="Antonio M."/>
            <person name="Oren A."/>
            <person name="Chaudhuri R.R."/>
            <person name="La Ragione R."/>
            <person name="Hildebrand F."/>
            <person name="Pallen M.J."/>
        </authorList>
    </citation>
    <scope>NUCLEOTIDE SEQUENCE</scope>
    <source>
        <strain evidence="2">CHK180-2868</strain>
    </source>
</reference>
<evidence type="ECO:0000256" key="1">
    <source>
        <dbReference type="SAM" id="Phobius"/>
    </source>
</evidence>
<protein>
    <submittedName>
        <fullName evidence="2">ABC transporter permease</fullName>
    </submittedName>
</protein>
<reference evidence="2" key="1">
    <citation type="submission" date="2020-10" db="EMBL/GenBank/DDBJ databases">
        <authorList>
            <person name="Gilroy R."/>
        </authorList>
    </citation>
    <scope>NUCLEOTIDE SEQUENCE</scope>
    <source>
        <strain evidence="2">CHK180-2868</strain>
    </source>
</reference>
<evidence type="ECO:0000313" key="2">
    <source>
        <dbReference type="EMBL" id="HIR04582.1"/>
    </source>
</evidence>
<accession>A0A9D1A2N9</accession>
<feature type="transmembrane region" description="Helical" evidence="1">
    <location>
        <begin position="167"/>
        <end position="188"/>
    </location>
</feature>
<dbReference type="Proteomes" id="UP000824250">
    <property type="component" value="Unassembled WGS sequence"/>
</dbReference>
<dbReference type="Pfam" id="PF06541">
    <property type="entry name" value="ABC_trans_CmpB"/>
    <property type="match status" value="1"/>
</dbReference>
<keyword evidence="1" id="KW-1133">Transmembrane helix</keyword>
<keyword evidence="1" id="KW-0812">Transmembrane</keyword>
<sequence>MLSKLYDFLMGVLDEFYSTKHKWLKLFWIFLLASLIGAGVEIVFMRVTAGVWMSRSSLLYGQFSVIWGAGATLMTVLLHRLKSRDDRYIFICGTVLGGAYEYLCSFLGELVFGVIFWDYSALPFNIGGRINLLYCFFWGFAAVIWVKNIYPFLSEIVNRFFVKQNRIFASIFTVFMILNITLSAAALIRYGQRQEGIPADNAIERFLDEHYDDEYLEYRYQNMKTAA</sequence>
<proteinExistence type="predicted"/>
<feature type="transmembrane region" description="Helical" evidence="1">
    <location>
        <begin position="59"/>
        <end position="78"/>
    </location>
</feature>
<feature type="transmembrane region" description="Helical" evidence="1">
    <location>
        <begin position="26"/>
        <end position="47"/>
    </location>
</feature>
<dbReference type="InterPro" id="IPR010540">
    <property type="entry name" value="CmpB_TMEM229"/>
</dbReference>
<gene>
    <name evidence="2" type="ORF">IAB28_01245</name>
</gene>
<dbReference type="AlphaFoldDB" id="A0A9D1A2N9"/>
<evidence type="ECO:0000313" key="3">
    <source>
        <dbReference type="Proteomes" id="UP000824250"/>
    </source>
</evidence>
<feature type="transmembrane region" description="Helical" evidence="1">
    <location>
        <begin position="90"/>
        <end position="117"/>
    </location>
</feature>
<feature type="transmembrane region" description="Helical" evidence="1">
    <location>
        <begin position="129"/>
        <end position="146"/>
    </location>
</feature>
<keyword evidence="1" id="KW-0472">Membrane</keyword>
<comment type="caution">
    <text evidence="2">The sequence shown here is derived from an EMBL/GenBank/DDBJ whole genome shotgun (WGS) entry which is preliminary data.</text>
</comment>
<organism evidence="2 3">
    <name type="scientific">Candidatus Copromonas faecavium</name>
    <name type="common">nom. illeg.</name>
    <dbReference type="NCBI Taxonomy" id="2840740"/>
    <lineage>
        <taxon>Bacteria</taxon>
        <taxon>Bacillati</taxon>
        <taxon>Bacillota</taxon>
        <taxon>Clostridia</taxon>
        <taxon>Lachnospirales</taxon>
        <taxon>Lachnospiraceae</taxon>
        <taxon>Candidatus Copromonas (nom. illeg.)</taxon>
    </lineage>
</organism>
<dbReference type="EMBL" id="DVGC01000006">
    <property type="protein sequence ID" value="HIR04582.1"/>
    <property type="molecule type" value="Genomic_DNA"/>
</dbReference>